<dbReference type="GO" id="GO:0046872">
    <property type="term" value="F:metal ion binding"/>
    <property type="evidence" value="ECO:0007669"/>
    <property type="project" value="UniProtKB-KW"/>
</dbReference>
<evidence type="ECO:0000256" key="2">
    <source>
        <dbReference type="ARBA" id="ARBA00022723"/>
    </source>
</evidence>
<evidence type="ECO:0000313" key="5">
    <source>
        <dbReference type="Proteomes" id="UP000077315"/>
    </source>
</evidence>
<dbReference type="GeneID" id="28993005"/>
<dbReference type="EMBL" id="KV440988">
    <property type="protein sequence ID" value="OAD70574.1"/>
    <property type="molecule type" value="Genomic_DNA"/>
</dbReference>
<evidence type="ECO:0000259" key="3">
    <source>
        <dbReference type="Pfam" id="PF13359"/>
    </source>
</evidence>
<dbReference type="InParanoid" id="A0A167LJ19"/>
<dbReference type="AlphaFoldDB" id="A0A167LJ19"/>
<reference evidence="5" key="1">
    <citation type="submission" date="2015-06" db="EMBL/GenBank/DDBJ databases">
        <title>Expansion of signal transduction pathways in fungi by whole-genome duplication.</title>
        <authorList>
            <consortium name="DOE Joint Genome Institute"/>
            <person name="Corrochano L.M."/>
            <person name="Kuo A."/>
            <person name="Marcet-Houben M."/>
            <person name="Polaino S."/>
            <person name="Salamov A."/>
            <person name="Villalobos J.M."/>
            <person name="Alvarez M.I."/>
            <person name="Avalos J."/>
            <person name="Benito E.P."/>
            <person name="Benoit I."/>
            <person name="Burger G."/>
            <person name="Camino L.P."/>
            <person name="Canovas D."/>
            <person name="Cerda-Olmedo E."/>
            <person name="Cheng J.-F."/>
            <person name="Dominguez A."/>
            <person name="Elias M."/>
            <person name="Eslava A.P."/>
            <person name="Glaser F."/>
            <person name="Grimwood J."/>
            <person name="Gutierrez G."/>
            <person name="Heitman J."/>
            <person name="Henrissat B."/>
            <person name="Iturriaga E.A."/>
            <person name="Lang B.F."/>
            <person name="Lavin J.L."/>
            <person name="Lee S."/>
            <person name="Li W."/>
            <person name="Lindquist E."/>
            <person name="Lopez-Garcia S."/>
            <person name="Luque E.M."/>
            <person name="Marcos A.T."/>
            <person name="Martin J."/>
            <person name="McCluskey K."/>
            <person name="Medina H.R."/>
            <person name="Miralles-Duran A."/>
            <person name="Miyazaki A."/>
            <person name="Munoz-Torres E."/>
            <person name="Oguiza J.A."/>
            <person name="Ohm R."/>
            <person name="Olmedo M."/>
            <person name="Orejas M."/>
            <person name="Ortiz-Castellanos L."/>
            <person name="Pisabarro A.G."/>
            <person name="Rodriguez-Romero J."/>
            <person name="Ruiz-Herrera J."/>
            <person name="Ruiz-Vazquez R."/>
            <person name="Sanz C."/>
            <person name="Schackwitz W."/>
            <person name="Schmutz J."/>
            <person name="Shahriari M."/>
            <person name="Shelest E."/>
            <person name="Silva-Franco F."/>
            <person name="Soanes D."/>
            <person name="Syed K."/>
            <person name="Tagua V.G."/>
            <person name="Talbot N.J."/>
            <person name="Thon M."/>
            <person name="De vries R.P."/>
            <person name="Wiebenga A."/>
            <person name="Yadav J.S."/>
            <person name="Braun E.L."/>
            <person name="Baker S."/>
            <person name="Garre V."/>
            <person name="Horwitz B."/>
            <person name="Torres-Martinez S."/>
            <person name="Idnurm A."/>
            <person name="Herrera-Estrella A."/>
            <person name="Gabaldon T."/>
            <person name="Grigoriev I.V."/>
        </authorList>
    </citation>
    <scope>NUCLEOTIDE SEQUENCE [LARGE SCALE GENOMIC DNA]</scope>
    <source>
        <strain evidence="5">NRRL 1555(-)</strain>
    </source>
</reference>
<dbReference type="STRING" id="763407.A0A167LJ19"/>
<keyword evidence="2" id="KW-0479">Metal-binding</keyword>
<evidence type="ECO:0000256" key="1">
    <source>
        <dbReference type="ARBA" id="ARBA00001968"/>
    </source>
</evidence>
<dbReference type="RefSeq" id="XP_018288614.1">
    <property type="nucleotide sequence ID" value="XM_018432099.1"/>
</dbReference>
<dbReference type="InterPro" id="IPR027806">
    <property type="entry name" value="HARBI1_dom"/>
</dbReference>
<proteinExistence type="predicted"/>
<comment type="cofactor">
    <cofactor evidence="1">
        <name>a divalent metal cation</name>
        <dbReference type="ChEBI" id="CHEBI:60240"/>
    </cofactor>
</comment>
<feature type="domain" description="DDE Tnp4" evidence="3">
    <location>
        <begin position="108"/>
        <end position="205"/>
    </location>
</feature>
<dbReference type="Pfam" id="PF13359">
    <property type="entry name" value="DDE_Tnp_4"/>
    <property type="match status" value="1"/>
</dbReference>
<keyword evidence="5" id="KW-1185">Reference proteome</keyword>
<dbReference type="Proteomes" id="UP000077315">
    <property type="component" value="Unassembled WGS sequence"/>
</dbReference>
<dbReference type="VEuPathDB" id="FungiDB:PHYBLDRAFT_148490"/>
<accession>A0A167LJ19</accession>
<name>A0A167LJ19_PHYB8</name>
<gene>
    <name evidence="4" type="ORF">PHYBLDRAFT_148490</name>
</gene>
<sequence>MREAMELPVIFHLCHSKRHVVHVSREFAFAMILYQFAFPRRYCSMKREWGMNAKDLGFIIKKMSVLLIKKFKNRLDFDTRQFSAENCEHFARAIYERTKTYLSVIAFIDGTMQKLCCPKSEEKQKTLYNGWKHIHCIKYQAIAIPDSITSSLIGPFVGSTHDAKFFDETKTLDRLILYLTVVSGDKYPPFGYVIYGDQVYPRSYKVFKPFPLDETLKDESSSTIYYN</sequence>
<protein>
    <recommendedName>
        <fullName evidence="3">DDE Tnp4 domain-containing protein</fullName>
    </recommendedName>
</protein>
<dbReference type="OrthoDB" id="2283980at2759"/>
<evidence type="ECO:0000313" key="4">
    <source>
        <dbReference type="EMBL" id="OAD70574.1"/>
    </source>
</evidence>
<organism evidence="4 5">
    <name type="scientific">Phycomyces blakesleeanus (strain ATCC 8743b / DSM 1359 / FGSC 10004 / NBRC 33097 / NRRL 1555)</name>
    <dbReference type="NCBI Taxonomy" id="763407"/>
    <lineage>
        <taxon>Eukaryota</taxon>
        <taxon>Fungi</taxon>
        <taxon>Fungi incertae sedis</taxon>
        <taxon>Mucoromycota</taxon>
        <taxon>Mucoromycotina</taxon>
        <taxon>Mucoromycetes</taxon>
        <taxon>Mucorales</taxon>
        <taxon>Phycomycetaceae</taxon>
        <taxon>Phycomyces</taxon>
    </lineage>
</organism>